<dbReference type="Pfam" id="PF01687">
    <property type="entry name" value="Flavokinase"/>
    <property type="match status" value="1"/>
</dbReference>
<dbReference type="Gene3D" id="2.40.30.30">
    <property type="entry name" value="Riboflavin kinase-like"/>
    <property type="match status" value="1"/>
</dbReference>
<evidence type="ECO:0000313" key="17">
    <source>
        <dbReference type="EMBL" id="CAH0993200.1"/>
    </source>
</evidence>
<name>A0ABN8ELC6_9GAMM</name>
<keyword evidence="5 15" id="KW-0288">FMN</keyword>
<dbReference type="EMBL" id="CAKLPX010000005">
    <property type="protein sequence ID" value="CAH0993200.1"/>
    <property type="molecule type" value="Genomic_DNA"/>
</dbReference>
<reference evidence="17" key="1">
    <citation type="submission" date="2021-12" db="EMBL/GenBank/DDBJ databases">
        <authorList>
            <person name="Rodrigo-Torres L."/>
            <person name="Arahal R. D."/>
            <person name="Lucena T."/>
        </authorList>
    </citation>
    <scope>NUCLEOTIDE SEQUENCE</scope>
    <source>
        <strain evidence="17">CECT 8267</strain>
    </source>
</reference>
<organism evidence="17 18">
    <name type="scientific">Sinobacterium norvegicum</name>
    <dbReference type="NCBI Taxonomy" id="1641715"/>
    <lineage>
        <taxon>Bacteria</taxon>
        <taxon>Pseudomonadati</taxon>
        <taxon>Pseudomonadota</taxon>
        <taxon>Gammaproteobacteria</taxon>
        <taxon>Cellvibrionales</taxon>
        <taxon>Spongiibacteraceae</taxon>
        <taxon>Sinobacterium</taxon>
    </lineage>
</organism>
<dbReference type="InterPro" id="IPR023468">
    <property type="entry name" value="Riboflavin_kinase"/>
</dbReference>
<comment type="caution">
    <text evidence="17">The sequence shown here is derived from an EMBL/GenBank/DDBJ whole genome shotgun (WGS) entry which is preliminary data.</text>
</comment>
<dbReference type="Gene3D" id="3.40.50.620">
    <property type="entry name" value="HUPs"/>
    <property type="match status" value="1"/>
</dbReference>
<dbReference type="Pfam" id="PF06574">
    <property type="entry name" value="FAD_syn"/>
    <property type="match status" value="1"/>
</dbReference>
<proteinExistence type="inferred from homology"/>
<dbReference type="PANTHER" id="PTHR22749">
    <property type="entry name" value="RIBOFLAVIN KINASE/FMN ADENYLYLTRANSFERASE"/>
    <property type="match status" value="1"/>
</dbReference>
<keyword evidence="4 15" id="KW-0285">Flavoprotein</keyword>
<evidence type="ECO:0000256" key="10">
    <source>
        <dbReference type="ARBA" id="ARBA00022827"/>
    </source>
</evidence>
<keyword evidence="7 15" id="KW-0548">Nucleotidyltransferase</keyword>
<evidence type="ECO:0000256" key="3">
    <source>
        <dbReference type="ARBA" id="ARBA00005201"/>
    </source>
</evidence>
<keyword evidence="12" id="KW-0511">Multifunctional enzyme</keyword>
<dbReference type="InterPro" id="IPR015865">
    <property type="entry name" value="Riboflavin_kinase_bac/euk"/>
</dbReference>
<dbReference type="NCBIfam" id="NF004162">
    <property type="entry name" value="PRK05627.1-5"/>
    <property type="match status" value="1"/>
</dbReference>
<comment type="pathway">
    <text evidence="2 15">Cofactor biosynthesis; FAD biosynthesis; FAD from FMN: step 1/1.</text>
</comment>
<comment type="catalytic activity">
    <reaction evidence="13 15">
        <text>riboflavin + ATP = FMN + ADP + H(+)</text>
        <dbReference type="Rhea" id="RHEA:14357"/>
        <dbReference type="ChEBI" id="CHEBI:15378"/>
        <dbReference type="ChEBI" id="CHEBI:30616"/>
        <dbReference type="ChEBI" id="CHEBI:57986"/>
        <dbReference type="ChEBI" id="CHEBI:58210"/>
        <dbReference type="ChEBI" id="CHEBI:456216"/>
        <dbReference type="EC" id="2.7.1.26"/>
    </reaction>
</comment>
<feature type="domain" description="Riboflavin kinase" evidence="16">
    <location>
        <begin position="183"/>
        <end position="308"/>
    </location>
</feature>
<evidence type="ECO:0000256" key="7">
    <source>
        <dbReference type="ARBA" id="ARBA00022695"/>
    </source>
</evidence>
<comment type="pathway">
    <text evidence="3 15">Cofactor biosynthesis; FMN biosynthesis; FMN from riboflavin (ATP route): step 1/1.</text>
</comment>
<dbReference type="GO" id="GO:0016301">
    <property type="term" value="F:kinase activity"/>
    <property type="evidence" value="ECO:0007669"/>
    <property type="project" value="UniProtKB-KW"/>
</dbReference>
<dbReference type="SUPFAM" id="SSF82114">
    <property type="entry name" value="Riboflavin kinase-like"/>
    <property type="match status" value="1"/>
</dbReference>
<dbReference type="InterPro" id="IPR015864">
    <property type="entry name" value="FAD_synthase"/>
</dbReference>
<keyword evidence="18" id="KW-1185">Reference proteome</keyword>
<evidence type="ECO:0000256" key="6">
    <source>
        <dbReference type="ARBA" id="ARBA00022679"/>
    </source>
</evidence>
<evidence type="ECO:0000256" key="1">
    <source>
        <dbReference type="ARBA" id="ARBA00002121"/>
    </source>
</evidence>
<keyword evidence="11 15" id="KW-0067">ATP-binding</keyword>
<protein>
    <recommendedName>
        <fullName evidence="15">Riboflavin biosynthesis protein</fullName>
    </recommendedName>
    <domain>
        <recommendedName>
            <fullName evidence="15">Riboflavin kinase</fullName>
            <ecNumber evidence="15">2.7.1.26</ecNumber>
        </recommendedName>
        <alternativeName>
            <fullName evidence="15">Flavokinase</fullName>
        </alternativeName>
    </domain>
    <domain>
        <recommendedName>
            <fullName evidence="15">FMN adenylyltransferase</fullName>
            <ecNumber evidence="15">2.7.7.2</ecNumber>
        </recommendedName>
        <alternativeName>
            <fullName evidence="15">FAD pyrophosphorylase</fullName>
        </alternativeName>
        <alternativeName>
            <fullName evidence="15">FAD synthase</fullName>
        </alternativeName>
    </domain>
</protein>
<dbReference type="GO" id="GO:0016779">
    <property type="term" value="F:nucleotidyltransferase activity"/>
    <property type="evidence" value="ECO:0007669"/>
    <property type="project" value="UniProtKB-KW"/>
</dbReference>
<evidence type="ECO:0000259" key="16">
    <source>
        <dbReference type="SMART" id="SM00904"/>
    </source>
</evidence>
<dbReference type="PANTHER" id="PTHR22749:SF6">
    <property type="entry name" value="RIBOFLAVIN KINASE"/>
    <property type="match status" value="1"/>
</dbReference>
<comment type="catalytic activity">
    <reaction evidence="14 15">
        <text>FMN + ATP + H(+) = FAD + diphosphate</text>
        <dbReference type="Rhea" id="RHEA:17237"/>
        <dbReference type="ChEBI" id="CHEBI:15378"/>
        <dbReference type="ChEBI" id="CHEBI:30616"/>
        <dbReference type="ChEBI" id="CHEBI:33019"/>
        <dbReference type="ChEBI" id="CHEBI:57692"/>
        <dbReference type="ChEBI" id="CHEBI:58210"/>
        <dbReference type="EC" id="2.7.7.2"/>
    </reaction>
</comment>
<keyword evidence="8 15" id="KW-0547">Nucleotide-binding</keyword>
<gene>
    <name evidence="17" type="primary">ribF</name>
    <name evidence="17" type="ORF">SIN8267_03341</name>
</gene>
<dbReference type="PIRSF" id="PIRSF004491">
    <property type="entry name" value="FAD_Synth"/>
    <property type="match status" value="1"/>
</dbReference>
<keyword evidence="6 15" id="KW-0808">Transferase</keyword>
<dbReference type="NCBIfam" id="TIGR00083">
    <property type="entry name" value="ribF"/>
    <property type="match status" value="1"/>
</dbReference>
<dbReference type="Proteomes" id="UP000838100">
    <property type="component" value="Unassembled WGS sequence"/>
</dbReference>
<evidence type="ECO:0000256" key="9">
    <source>
        <dbReference type="ARBA" id="ARBA00022777"/>
    </source>
</evidence>
<evidence type="ECO:0000256" key="13">
    <source>
        <dbReference type="ARBA" id="ARBA00047880"/>
    </source>
</evidence>
<evidence type="ECO:0000256" key="2">
    <source>
        <dbReference type="ARBA" id="ARBA00004726"/>
    </source>
</evidence>
<dbReference type="EC" id="2.7.1.26" evidence="15"/>
<dbReference type="InterPro" id="IPR014729">
    <property type="entry name" value="Rossmann-like_a/b/a_fold"/>
</dbReference>
<dbReference type="InterPro" id="IPR002606">
    <property type="entry name" value="Riboflavin_kinase_bac"/>
</dbReference>
<dbReference type="SMART" id="SM00904">
    <property type="entry name" value="Flavokinase"/>
    <property type="match status" value="1"/>
</dbReference>
<evidence type="ECO:0000313" key="18">
    <source>
        <dbReference type="Proteomes" id="UP000838100"/>
    </source>
</evidence>
<evidence type="ECO:0000256" key="15">
    <source>
        <dbReference type="PIRNR" id="PIRNR004491"/>
    </source>
</evidence>
<evidence type="ECO:0000256" key="11">
    <source>
        <dbReference type="ARBA" id="ARBA00022840"/>
    </source>
</evidence>
<comment type="similarity">
    <text evidence="15">Belongs to the ribF family.</text>
</comment>
<dbReference type="SUPFAM" id="SSF52374">
    <property type="entry name" value="Nucleotidylyl transferase"/>
    <property type="match status" value="1"/>
</dbReference>
<evidence type="ECO:0000256" key="5">
    <source>
        <dbReference type="ARBA" id="ARBA00022643"/>
    </source>
</evidence>
<evidence type="ECO:0000256" key="14">
    <source>
        <dbReference type="ARBA" id="ARBA00049494"/>
    </source>
</evidence>
<dbReference type="NCBIfam" id="NF004163">
    <property type="entry name" value="PRK05627.1-6"/>
    <property type="match status" value="1"/>
</dbReference>
<dbReference type="EC" id="2.7.7.2" evidence="15"/>
<dbReference type="CDD" id="cd02064">
    <property type="entry name" value="FAD_synthetase_N"/>
    <property type="match status" value="1"/>
</dbReference>
<evidence type="ECO:0000256" key="8">
    <source>
        <dbReference type="ARBA" id="ARBA00022741"/>
    </source>
</evidence>
<comment type="function">
    <text evidence="1">Catalyzes the phosphorylation of riboflavin to FMN followed by the adenylation of FMN to FAD.</text>
</comment>
<accession>A0ABN8ELC6</accession>
<evidence type="ECO:0000256" key="12">
    <source>
        <dbReference type="ARBA" id="ARBA00023268"/>
    </source>
</evidence>
<keyword evidence="9 15" id="KW-0418">Kinase</keyword>
<dbReference type="NCBIfam" id="NF004159">
    <property type="entry name" value="PRK05627.1-2"/>
    <property type="match status" value="1"/>
</dbReference>
<evidence type="ECO:0000256" key="4">
    <source>
        <dbReference type="ARBA" id="ARBA00022630"/>
    </source>
</evidence>
<keyword evidence="10 15" id="KW-0274">FAD</keyword>
<dbReference type="InterPro" id="IPR023465">
    <property type="entry name" value="Riboflavin_kinase_dom_sf"/>
</dbReference>
<sequence>MELIRGLHNLRPRHRGCVATIGAFDGVHHGHQAVLRQLLDKGKELGLPTVVVVFEPLPREYFAPLEAPSRLMSFREKFQALSQLGVDFVLRISFNDSFRLMSAQDFIKQVFVDGLGIQYLVVGDDLRFGHDREGDFEVLKAAGEVYGYEVVNTSTLQVQDERVSSTRIRQALADSDFALVDELYGRPFSITGKVVYGRQLGRTLGAPTANLQLHRLRAPLSGVYAAEVLGVADGPVPAVVNVGTRPTVDDGIKAILEAHLLDFSGNLYGKMISVVFRKKIREEKKFDSLAELEKNIKADIDVGRQYFGLQS</sequence>